<dbReference type="EMBL" id="JBIQWK010000012">
    <property type="protein sequence ID" value="MFI0576366.1"/>
    <property type="molecule type" value="Genomic_DNA"/>
</dbReference>
<dbReference type="InterPro" id="IPR009057">
    <property type="entry name" value="Homeodomain-like_sf"/>
</dbReference>
<evidence type="ECO:0000259" key="5">
    <source>
        <dbReference type="PROSITE" id="PS50977"/>
    </source>
</evidence>
<evidence type="ECO:0000256" key="1">
    <source>
        <dbReference type="ARBA" id="ARBA00023015"/>
    </source>
</evidence>
<comment type="caution">
    <text evidence="7">The sequence shown here is derived from an EMBL/GenBank/DDBJ whole genome shotgun (WGS) entry which is preliminary data.</text>
</comment>
<evidence type="ECO:0000313" key="6">
    <source>
        <dbReference type="EMBL" id="MFI0576366.1"/>
    </source>
</evidence>
<organism evidence="7">
    <name type="scientific">Streptomyces tendae</name>
    <dbReference type="NCBI Taxonomy" id="1932"/>
    <lineage>
        <taxon>Bacteria</taxon>
        <taxon>Bacillati</taxon>
        <taxon>Actinomycetota</taxon>
        <taxon>Actinomycetes</taxon>
        <taxon>Kitasatosporales</taxon>
        <taxon>Streptomycetaceae</taxon>
        <taxon>Streptomyces</taxon>
    </lineage>
</organism>
<dbReference type="AlphaFoldDB" id="A0A6B3QTI0"/>
<dbReference type="Gene3D" id="1.10.357.10">
    <property type="entry name" value="Tetracycline Repressor, domain 2"/>
    <property type="match status" value="1"/>
</dbReference>
<keyword evidence="8" id="KW-1185">Reference proteome</keyword>
<dbReference type="PROSITE" id="PS50977">
    <property type="entry name" value="HTH_TETR_2"/>
    <property type="match status" value="1"/>
</dbReference>
<keyword evidence="1" id="KW-0805">Transcription regulation</keyword>
<keyword evidence="3" id="KW-0804">Transcription</keyword>
<reference evidence="6 8" key="2">
    <citation type="submission" date="2024-10" db="EMBL/GenBank/DDBJ databases">
        <authorList>
            <person name="Wannawong T."/>
            <person name="Kuncharoen N."/>
            <person name="Mhuantong W."/>
        </authorList>
    </citation>
    <scope>NUCLEOTIDE SEQUENCE [LARGE SCALE GENOMIC DNA]</scope>
    <source>
        <strain evidence="6 8">CALK1-4</strain>
    </source>
</reference>
<sequence>MTTPPPGLRERKKRATREALREAALRLAVERGPDQVRVEDIAEAAGVSPRTYNNYFASREQAIVSAVTADREERIAAAVAARPTGVRLADAVTEAVVEQYAHEGARERGALLLITTRTALRDAFLGSTADIEAPLSAVIAERLEGAGAQTARVLAASVAAAVRIALESWLRPTGGGAVAGDPGAGGLVVPSGPLSDRLRAALAPLAPAFDAAEQRARQ</sequence>
<feature type="DNA-binding region" description="H-T-H motif" evidence="4">
    <location>
        <begin position="37"/>
        <end position="56"/>
    </location>
</feature>
<reference evidence="7" key="1">
    <citation type="journal article" date="2020" name="Microorganisms">
        <title>Isolation, Genomic and Metabolomic Characterization of Streptomyces tendae VITAKN with Quorum Sensing Inhibitory Activity from Southern India.</title>
        <authorList>
            <person name="Ishaque N.M."/>
            <person name="Burgsdorf I."/>
            <person name="Limlingan Malit J.J."/>
            <person name="Saha S."/>
            <person name="Teta R."/>
            <person name="Ewe D."/>
            <person name="Kannabiran K."/>
            <person name="Hrouzek P."/>
            <person name="Steindler L."/>
            <person name="Costantino V."/>
            <person name="Saurav K."/>
        </authorList>
    </citation>
    <scope>NUCLEOTIDE SEQUENCE</scope>
    <source>
        <strain evidence="7">VITAKN</strain>
    </source>
</reference>
<dbReference type="RefSeq" id="WP_164459661.1">
    <property type="nucleotide sequence ID" value="NZ_JAAIFS010000005.1"/>
</dbReference>
<name>A0A6B3QTI0_STRTE</name>
<dbReference type="PANTHER" id="PTHR30055">
    <property type="entry name" value="HTH-TYPE TRANSCRIPTIONAL REGULATOR RUTR"/>
    <property type="match status" value="1"/>
</dbReference>
<feature type="domain" description="HTH tetR-type" evidence="5">
    <location>
        <begin position="14"/>
        <end position="74"/>
    </location>
</feature>
<dbReference type="GO" id="GO:0003700">
    <property type="term" value="F:DNA-binding transcription factor activity"/>
    <property type="evidence" value="ECO:0007669"/>
    <property type="project" value="TreeGrafter"/>
</dbReference>
<proteinExistence type="predicted"/>
<dbReference type="PANTHER" id="PTHR30055:SF238">
    <property type="entry name" value="MYCOFACTOCIN BIOSYNTHESIS TRANSCRIPTIONAL REGULATOR MFTR-RELATED"/>
    <property type="match status" value="1"/>
</dbReference>
<dbReference type="GO" id="GO:0000976">
    <property type="term" value="F:transcription cis-regulatory region binding"/>
    <property type="evidence" value="ECO:0007669"/>
    <property type="project" value="TreeGrafter"/>
</dbReference>
<evidence type="ECO:0000256" key="3">
    <source>
        <dbReference type="ARBA" id="ARBA00023163"/>
    </source>
</evidence>
<dbReference type="InterPro" id="IPR001647">
    <property type="entry name" value="HTH_TetR"/>
</dbReference>
<accession>A0A6B3QTI0</accession>
<evidence type="ECO:0000256" key="2">
    <source>
        <dbReference type="ARBA" id="ARBA00023125"/>
    </source>
</evidence>
<gene>
    <name evidence="6" type="ORF">ACH3YB_32560</name>
    <name evidence="7" type="ORF">GUR47_24060</name>
</gene>
<dbReference type="InterPro" id="IPR050109">
    <property type="entry name" value="HTH-type_TetR-like_transc_reg"/>
</dbReference>
<dbReference type="Pfam" id="PF00440">
    <property type="entry name" value="TetR_N"/>
    <property type="match status" value="1"/>
</dbReference>
<dbReference type="Proteomes" id="UP001610810">
    <property type="component" value="Unassembled WGS sequence"/>
</dbReference>
<protein>
    <submittedName>
        <fullName evidence="7">TetR family transcriptional regulator</fullName>
    </submittedName>
    <submittedName>
        <fullName evidence="6">TetR/AcrR family transcriptional regulator</fullName>
    </submittedName>
</protein>
<keyword evidence="2 4" id="KW-0238">DNA-binding</keyword>
<dbReference type="SUPFAM" id="SSF46689">
    <property type="entry name" value="Homeodomain-like"/>
    <property type="match status" value="1"/>
</dbReference>
<evidence type="ECO:0000313" key="7">
    <source>
        <dbReference type="EMBL" id="NEV89715.1"/>
    </source>
</evidence>
<evidence type="ECO:0000256" key="4">
    <source>
        <dbReference type="PROSITE-ProRule" id="PRU00335"/>
    </source>
</evidence>
<evidence type="ECO:0000313" key="8">
    <source>
        <dbReference type="Proteomes" id="UP001610810"/>
    </source>
</evidence>
<dbReference type="EMBL" id="JAAIFS010000005">
    <property type="protein sequence ID" value="NEV89715.1"/>
    <property type="molecule type" value="Genomic_DNA"/>
</dbReference>